<gene>
    <name evidence="1" type="ORF">SAMN04488522_1122</name>
</gene>
<sequence length="212" mass="23799">MMRITTVLIITMLGLGCQAQKKDKVEKLNVAEFKAKAIVSDGTVSLADGKNVSTKSYGYEYVKDGVSIYTSGDDVSGFVQTETAPLPHMFVEVKWYYPDGTLKSKGASFKKDSFEKGTWTYYDASGNLEKTEDKDAPYQAFPWEKVLEVLKQKNISYEQIEHVGRVSDAKGAFWNIAYMKDKAKHMGESFSIDVKTGQVINVKPMDLTIWLD</sequence>
<reference evidence="2" key="1">
    <citation type="submission" date="2016-11" db="EMBL/GenBank/DDBJ databases">
        <authorList>
            <person name="Varghese N."/>
            <person name="Submissions S."/>
        </authorList>
    </citation>
    <scope>NUCLEOTIDE SEQUENCE [LARGE SCALE GENOMIC DNA]</scope>
    <source>
        <strain evidence="2">DSM 16990</strain>
    </source>
</reference>
<evidence type="ECO:0000313" key="2">
    <source>
        <dbReference type="Proteomes" id="UP000184287"/>
    </source>
</evidence>
<accession>A0A1M5PZP5</accession>
<dbReference type="AlphaFoldDB" id="A0A1M5PZP5"/>
<proteinExistence type="predicted"/>
<protein>
    <recommendedName>
        <fullName evidence="3">MORN repeat variant</fullName>
    </recommendedName>
</protein>
<evidence type="ECO:0000313" key="1">
    <source>
        <dbReference type="EMBL" id="SHH07146.1"/>
    </source>
</evidence>
<dbReference type="PROSITE" id="PS51257">
    <property type="entry name" value="PROKAR_LIPOPROTEIN"/>
    <property type="match status" value="1"/>
</dbReference>
<dbReference type="Proteomes" id="UP000184287">
    <property type="component" value="Unassembled WGS sequence"/>
</dbReference>
<organism evidence="1 2">
    <name type="scientific">Pedobacter caeni</name>
    <dbReference type="NCBI Taxonomy" id="288992"/>
    <lineage>
        <taxon>Bacteria</taxon>
        <taxon>Pseudomonadati</taxon>
        <taxon>Bacteroidota</taxon>
        <taxon>Sphingobacteriia</taxon>
        <taxon>Sphingobacteriales</taxon>
        <taxon>Sphingobacteriaceae</taxon>
        <taxon>Pedobacter</taxon>
    </lineage>
</organism>
<keyword evidence="2" id="KW-1185">Reference proteome</keyword>
<dbReference type="STRING" id="288992.SAMN04488522_1122"/>
<name>A0A1M5PZP5_9SPHI</name>
<dbReference type="EMBL" id="FQUQ01000012">
    <property type="protein sequence ID" value="SHH07146.1"/>
    <property type="molecule type" value="Genomic_DNA"/>
</dbReference>
<evidence type="ECO:0008006" key="3">
    <source>
        <dbReference type="Google" id="ProtNLM"/>
    </source>
</evidence>